<dbReference type="Pfam" id="PF23227">
    <property type="entry name" value="HEAT_MROH2B_C"/>
    <property type="match status" value="2"/>
</dbReference>
<evidence type="ECO:0000256" key="1">
    <source>
        <dbReference type="SAM" id="MobiDB-lite"/>
    </source>
</evidence>
<dbReference type="InterPro" id="IPR011989">
    <property type="entry name" value="ARM-like"/>
</dbReference>
<dbReference type="Gene3D" id="1.25.10.10">
    <property type="entry name" value="Leucine-rich Repeat Variant"/>
    <property type="match status" value="1"/>
</dbReference>
<proteinExistence type="predicted"/>
<dbReference type="PANTHER" id="PTHR23120:SF6">
    <property type="entry name" value="MAESTRO HEAT-LIKE REPEAT FAMILY MEMBER 5"/>
    <property type="match status" value="1"/>
</dbReference>
<gene>
    <name evidence="3" type="ORF">APTSU1_001467300</name>
</gene>
<dbReference type="InterPro" id="IPR055406">
    <property type="entry name" value="HEAT_Maestro"/>
</dbReference>
<dbReference type="InterPro" id="IPR045206">
    <property type="entry name" value="Maestro_heat-like_prot"/>
</dbReference>
<organism evidence="3 4">
    <name type="scientific">Apodemus speciosus</name>
    <name type="common">Large Japanese field mouse</name>
    <dbReference type="NCBI Taxonomy" id="105296"/>
    <lineage>
        <taxon>Eukaryota</taxon>
        <taxon>Metazoa</taxon>
        <taxon>Chordata</taxon>
        <taxon>Craniata</taxon>
        <taxon>Vertebrata</taxon>
        <taxon>Euteleostomi</taxon>
        <taxon>Mammalia</taxon>
        <taxon>Eutheria</taxon>
        <taxon>Euarchontoglires</taxon>
        <taxon>Glires</taxon>
        <taxon>Rodentia</taxon>
        <taxon>Myomorpha</taxon>
        <taxon>Muroidea</taxon>
        <taxon>Muridae</taxon>
        <taxon>Murinae</taxon>
        <taxon>Apodemus</taxon>
    </lineage>
</organism>
<dbReference type="PANTHER" id="PTHR23120">
    <property type="entry name" value="MAESTRO-RELATED HEAT DOMAIN-CONTAINING"/>
    <property type="match status" value="1"/>
</dbReference>
<dbReference type="InterPro" id="IPR016024">
    <property type="entry name" value="ARM-type_fold"/>
</dbReference>
<name>A0ABQ0FJL6_APOSI</name>
<accession>A0ABQ0FJL6</accession>
<feature type="compositionally biased region" description="Gly residues" evidence="1">
    <location>
        <begin position="188"/>
        <end position="197"/>
    </location>
</feature>
<feature type="compositionally biased region" description="Low complexity" evidence="1">
    <location>
        <begin position="177"/>
        <end position="187"/>
    </location>
</feature>
<dbReference type="EMBL" id="BAAFST010000015">
    <property type="protein sequence ID" value="GAB1299437.1"/>
    <property type="molecule type" value="Genomic_DNA"/>
</dbReference>
<evidence type="ECO:0000259" key="2">
    <source>
        <dbReference type="Pfam" id="PF23227"/>
    </source>
</evidence>
<dbReference type="SUPFAM" id="SSF48371">
    <property type="entry name" value="ARM repeat"/>
    <property type="match status" value="1"/>
</dbReference>
<feature type="domain" description="Maestro/Maestro-like HEAT-repeats" evidence="2">
    <location>
        <begin position="227"/>
        <end position="351"/>
    </location>
</feature>
<feature type="domain" description="Maestro/Maestro-like HEAT-repeats" evidence="2">
    <location>
        <begin position="84"/>
        <end position="176"/>
    </location>
</feature>
<protein>
    <submittedName>
        <fullName evidence="3">Maestro heat-like repeat family member 5</fullName>
    </submittedName>
</protein>
<keyword evidence="4" id="KW-1185">Reference proteome</keyword>
<sequence>MGTQTHAYSIILGRTCLSILASLGGGRRYILVGNNHKPGPAPRAMVQNHCTQIKAVLGYLLPNLQSPQERERKTAILLLIEAALTVLAQSLQDPSSEIRVASLQGLGNILFHPEKESLLQGQLPAFLNGFFQKNEAVVVGIMGTVSDVLHRLGTQGAGAQSLSIAINARHFFDDRTGQSSSSSYGTIWGSGGNGGRQGAEQPEDPSMPEYGAFAPAPEGPMSSCRHEQAKFTFYRCAVLLRWQPRYTLFCTLAWETGLSARHFLWTCLMTHSLEEFSIHLSQAINYLHSCHRHIKTWAALFIGYTTCNQPQAVSQLLNDKDIRLLFSTFKDLKRDPEPGIREFATRQLSFLRMVSARPKK</sequence>
<evidence type="ECO:0000313" key="4">
    <source>
        <dbReference type="Proteomes" id="UP001623349"/>
    </source>
</evidence>
<feature type="region of interest" description="Disordered" evidence="1">
    <location>
        <begin position="176"/>
        <end position="207"/>
    </location>
</feature>
<dbReference type="Proteomes" id="UP001623349">
    <property type="component" value="Unassembled WGS sequence"/>
</dbReference>
<evidence type="ECO:0000313" key="3">
    <source>
        <dbReference type="EMBL" id="GAB1299437.1"/>
    </source>
</evidence>
<comment type="caution">
    <text evidence="3">The sequence shown here is derived from an EMBL/GenBank/DDBJ whole genome shotgun (WGS) entry which is preliminary data.</text>
</comment>
<reference evidence="3 4" key="1">
    <citation type="submission" date="2024-08" db="EMBL/GenBank/DDBJ databases">
        <title>The draft genome of Apodemus speciosus.</title>
        <authorList>
            <person name="Nabeshima K."/>
            <person name="Suzuki S."/>
            <person name="Onuma M."/>
        </authorList>
    </citation>
    <scope>NUCLEOTIDE SEQUENCE [LARGE SCALE GENOMIC DNA]</scope>
    <source>
        <strain evidence="3">IB14-021</strain>
    </source>
</reference>